<protein>
    <submittedName>
        <fullName evidence="2">SxtJ family membrane protein</fullName>
    </submittedName>
</protein>
<accession>A0ABY6DDV4</accession>
<dbReference type="Proteomes" id="UP001064087">
    <property type="component" value="Chromosome"/>
</dbReference>
<proteinExistence type="predicted"/>
<dbReference type="InterPro" id="IPR045781">
    <property type="entry name" value="SxtJ"/>
</dbReference>
<keyword evidence="1" id="KW-0812">Transmembrane</keyword>
<feature type="transmembrane region" description="Helical" evidence="1">
    <location>
        <begin position="15"/>
        <end position="33"/>
    </location>
</feature>
<dbReference type="Pfam" id="PF19588">
    <property type="entry name" value="SxtJ"/>
    <property type="match status" value="1"/>
</dbReference>
<dbReference type="RefSeq" id="WP_165197263.1">
    <property type="nucleotide sequence ID" value="NZ_CP106738.1"/>
</dbReference>
<evidence type="ECO:0000256" key="1">
    <source>
        <dbReference type="SAM" id="Phobius"/>
    </source>
</evidence>
<sequence>MDSSNIDVKMGSERGFAYVFAAVFTIIALFPLWHGNDIRLWALAVAAVILAIGLIRPQWLIVPNKIWFKFGMLLGAIVAPIVMALVFLVVITPFGLVRQRLGRNPLAPTPDPQAKSYWIPRDTPLQSFKRQF</sequence>
<evidence type="ECO:0000313" key="3">
    <source>
        <dbReference type="Proteomes" id="UP001064087"/>
    </source>
</evidence>
<organism evidence="2 3">
    <name type="scientific">Roseovarius pelagicus</name>
    <dbReference type="NCBI Taxonomy" id="2980108"/>
    <lineage>
        <taxon>Bacteria</taxon>
        <taxon>Pseudomonadati</taxon>
        <taxon>Pseudomonadota</taxon>
        <taxon>Alphaproteobacteria</taxon>
        <taxon>Rhodobacterales</taxon>
        <taxon>Roseobacteraceae</taxon>
        <taxon>Roseovarius</taxon>
    </lineage>
</organism>
<feature type="transmembrane region" description="Helical" evidence="1">
    <location>
        <begin position="40"/>
        <end position="61"/>
    </location>
</feature>
<keyword evidence="1" id="KW-0472">Membrane</keyword>
<feature type="transmembrane region" description="Helical" evidence="1">
    <location>
        <begin position="73"/>
        <end position="97"/>
    </location>
</feature>
<keyword evidence="3" id="KW-1185">Reference proteome</keyword>
<keyword evidence="1" id="KW-1133">Transmembrane helix</keyword>
<dbReference type="EMBL" id="CP106738">
    <property type="protein sequence ID" value="UXX84229.1"/>
    <property type="molecule type" value="Genomic_DNA"/>
</dbReference>
<name>A0ABY6DDV4_9RHOB</name>
<gene>
    <name evidence="2" type="ORF">N7U68_06145</name>
</gene>
<reference evidence="2" key="1">
    <citation type="submission" date="2022-10" db="EMBL/GenBank/DDBJ databases">
        <title>Roseovarius pelagicus sp. nov., isolated from Arctic seawater.</title>
        <authorList>
            <person name="Hong Y.W."/>
            <person name="Hwang C.Y."/>
        </authorList>
    </citation>
    <scope>NUCLEOTIDE SEQUENCE</scope>
    <source>
        <strain evidence="2">HL-MP18</strain>
    </source>
</reference>
<evidence type="ECO:0000313" key="2">
    <source>
        <dbReference type="EMBL" id="UXX84229.1"/>
    </source>
</evidence>